<dbReference type="Proteomes" id="UP000639643">
    <property type="component" value="Unassembled WGS sequence"/>
</dbReference>
<evidence type="ECO:0000259" key="2">
    <source>
        <dbReference type="Pfam" id="PF06985"/>
    </source>
</evidence>
<dbReference type="OrthoDB" id="2157530at2759"/>
<comment type="caution">
    <text evidence="3">The sequence shown here is derived from an EMBL/GenBank/DDBJ whole genome shotgun (WGS) entry which is preliminary data.</text>
</comment>
<evidence type="ECO:0000313" key="4">
    <source>
        <dbReference type="Proteomes" id="UP000639643"/>
    </source>
</evidence>
<feature type="region of interest" description="Disordered" evidence="1">
    <location>
        <begin position="1"/>
        <end position="40"/>
    </location>
</feature>
<keyword evidence="4" id="KW-1185">Reference proteome</keyword>
<evidence type="ECO:0000256" key="1">
    <source>
        <dbReference type="SAM" id="MobiDB-lite"/>
    </source>
</evidence>
<dbReference type="InterPro" id="IPR010730">
    <property type="entry name" value="HET"/>
</dbReference>
<dbReference type="PANTHER" id="PTHR24148">
    <property type="entry name" value="ANKYRIN REPEAT DOMAIN-CONTAINING PROTEIN 39 HOMOLOG-RELATED"/>
    <property type="match status" value="1"/>
</dbReference>
<proteinExistence type="predicted"/>
<organism evidence="3 4">
    <name type="scientific">Colletotrichum musicola</name>
    <dbReference type="NCBI Taxonomy" id="2175873"/>
    <lineage>
        <taxon>Eukaryota</taxon>
        <taxon>Fungi</taxon>
        <taxon>Dikarya</taxon>
        <taxon>Ascomycota</taxon>
        <taxon>Pezizomycotina</taxon>
        <taxon>Sordariomycetes</taxon>
        <taxon>Hypocreomycetidae</taxon>
        <taxon>Glomerellales</taxon>
        <taxon>Glomerellaceae</taxon>
        <taxon>Colletotrichum</taxon>
        <taxon>Colletotrichum orchidearum species complex</taxon>
    </lineage>
</organism>
<gene>
    <name evidence="3" type="ORF">CMUS01_11362</name>
</gene>
<protein>
    <submittedName>
        <fullName evidence="3">Heterokaryon incompatibility</fullName>
    </submittedName>
</protein>
<dbReference type="Pfam" id="PF06985">
    <property type="entry name" value="HET"/>
    <property type="match status" value="1"/>
</dbReference>
<reference evidence="3" key="1">
    <citation type="journal article" date="2020" name="Phytopathology">
        <title>Genome Sequence Resources of Colletotrichum truncatum, C. plurivorum, C. musicola, and C. sojae: Four Species Pathogenic to Soybean (Glycine max).</title>
        <authorList>
            <person name="Rogerio F."/>
            <person name="Boufleur T.R."/>
            <person name="Ciampi-Guillardi M."/>
            <person name="Sukno S.A."/>
            <person name="Thon M.R."/>
            <person name="Massola Junior N.S."/>
            <person name="Baroncelli R."/>
        </authorList>
    </citation>
    <scope>NUCLEOTIDE SEQUENCE</scope>
    <source>
        <strain evidence="3">LFN0074</strain>
    </source>
</reference>
<feature type="domain" description="Heterokaryon incompatibility" evidence="2">
    <location>
        <begin position="80"/>
        <end position="253"/>
    </location>
</feature>
<dbReference type="EMBL" id="WIGM01000572">
    <property type="protein sequence ID" value="KAF6821749.1"/>
    <property type="molecule type" value="Genomic_DNA"/>
</dbReference>
<dbReference type="AlphaFoldDB" id="A0A8H6N6A0"/>
<name>A0A8H6N6A0_9PEZI</name>
<sequence>MKIATAEPSDGVNRNLVPLTDTTQPPEISGSQPVQDGTSNLEYEPLGADEIRLVNLRPGSWDDPIACQLETHRLEDCPKYLALSYVWGGMGDSIPVTVNGQRHRVGTSLFTALRRLRERIFGSGSAPIPEDFASELWSGVATLYIWADWLCLNQDDDREKQTQIPRMGAIFGKAARVVAWLGENRDADEEDRVKLLVGLCRISPPPDVLYPWWAESYQEQLYSVMGERTTDLTAILYTLFLRPFFMRLWIIQEMSLADLPPLMLAGGHWCDLLSLERVWRFARAAGLLAQYQYPFYTIHFHVEVFVRLRKLHQSPPPTGDGPASAVDTLNRYFRAVQGVFVAARPHDQLYGLLGVAGGGGDALPPALRPDYAAPFAEVYREYARALLRDCGDLSILNRNQGGLEGVPSWVPDFRAQPWSLEHEALPGMEFQGDKMVVRGVVLERCTAAWYPHTVVRNCCFLSEAYDLPSKVSRMREFFLLASEGGGVSMGAMVDDLMRMCLSVTGVHDTRDASLLRDLVSRSMELGRPAESELWRTAAGELGFAFDAPLVATGRGAVDKLVRCDLEPAAGDVVCAIEGSSMAVLLKPMPEEGEYEFEGMCHRWEDGASVNYDRAWFDGKELQSFVLV</sequence>
<feature type="compositionally biased region" description="Polar residues" evidence="1">
    <location>
        <begin position="20"/>
        <end position="40"/>
    </location>
</feature>
<accession>A0A8H6N6A0</accession>
<dbReference type="InterPro" id="IPR052895">
    <property type="entry name" value="HetReg/Transcr_Mod"/>
</dbReference>
<evidence type="ECO:0000313" key="3">
    <source>
        <dbReference type="EMBL" id="KAF6821749.1"/>
    </source>
</evidence>
<dbReference type="PANTHER" id="PTHR24148:SF64">
    <property type="entry name" value="HETEROKARYON INCOMPATIBILITY DOMAIN-CONTAINING PROTEIN"/>
    <property type="match status" value="1"/>
</dbReference>